<dbReference type="PANTHER" id="PTHR11017:SF479">
    <property type="entry name" value="DISEASE RESISTANCE PROTEIN (TIR-NBS-LRR CLASS) FAMILY"/>
    <property type="match status" value="1"/>
</dbReference>
<dbReference type="Gene3D" id="3.80.10.10">
    <property type="entry name" value="Ribonuclease Inhibitor"/>
    <property type="match status" value="2"/>
</dbReference>
<proteinExistence type="predicted"/>
<dbReference type="SUPFAM" id="SSF52058">
    <property type="entry name" value="L domain-like"/>
    <property type="match status" value="1"/>
</dbReference>
<evidence type="ECO:0000313" key="4">
    <source>
        <dbReference type="Proteomes" id="UP001187192"/>
    </source>
</evidence>
<evidence type="ECO:0000256" key="2">
    <source>
        <dbReference type="ARBA" id="ARBA00022737"/>
    </source>
</evidence>
<dbReference type="InterPro" id="IPR044974">
    <property type="entry name" value="Disease_R_plants"/>
</dbReference>
<dbReference type="EMBL" id="BTGU01000022">
    <property type="protein sequence ID" value="GMN46354.1"/>
    <property type="molecule type" value="Genomic_DNA"/>
</dbReference>
<dbReference type="GO" id="GO:0006952">
    <property type="term" value="P:defense response"/>
    <property type="evidence" value="ECO:0007669"/>
    <property type="project" value="InterPro"/>
</dbReference>
<gene>
    <name evidence="3" type="ORF">TIFTF001_015539</name>
</gene>
<dbReference type="InterPro" id="IPR032675">
    <property type="entry name" value="LRR_dom_sf"/>
</dbReference>
<dbReference type="PANTHER" id="PTHR11017">
    <property type="entry name" value="LEUCINE-RICH REPEAT-CONTAINING PROTEIN"/>
    <property type="match status" value="1"/>
</dbReference>
<evidence type="ECO:0000256" key="1">
    <source>
        <dbReference type="ARBA" id="ARBA00022614"/>
    </source>
</evidence>
<dbReference type="Pfam" id="PF07725">
    <property type="entry name" value="LRR_3"/>
    <property type="match status" value="1"/>
</dbReference>
<dbReference type="AlphaFoldDB" id="A0AA88A5U9"/>
<dbReference type="InterPro" id="IPR011713">
    <property type="entry name" value="Leu-rich_rpt_3"/>
</dbReference>
<comment type="caution">
    <text evidence="3">The sequence shown here is derived from an EMBL/GenBank/DDBJ whole genome shotgun (WGS) entry which is preliminary data.</text>
</comment>
<sequence length="193" mass="22323">MHELRILKLHNYFSTCRLCFSQGDLELPDALRFLYWDEYPSRFLPPSFCGENLVELKLQYSQLEQLWEGVQSLENLKAIDLSFSKHLIKIPDLSQALNVERVTLKFCERLHEVPSYFEDLTKLTSLNLKGCILLERVSALPGNIIDVNLKHCTSLESLPTTICSLTSIRRLELSGCSKLDYSPELLEFLQRLE</sequence>
<keyword evidence="2" id="KW-0677">Repeat</keyword>
<keyword evidence="1" id="KW-0433">Leucine-rich repeat</keyword>
<organism evidence="3 4">
    <name type="scientific">Ficus carica</name>
    <name type="common">Common fig</name>
    <dbReference type="NCBI Taxonomy" id="3494"/>
    <lineage>
        <taxon>Eukaryota</taxon>
        <taxon>Viridiplantae</taxon>
        <taxon>Streptophyta</taxon>
        <taxon>Embryophyta</taxon>
        <taxon>Tracheophyta</taxon>
        <taxon>Spermatophyta</taxon>
        <taxon>Magnoliopsida</taxon>
        <taxon>eudicotyledons</taxon>
        <taxon>Gunneridae</taxon>
        <taxon>Pentapetalae</taxon>
        <taxon>rosids</taxon>
        <taxon>fabids</taxon>
        <taxon>Rosales</taxon>
        <taxon>Moraceae</taxon>
        <taxon>Ficeae</taxon>
        <taxon>Ficus</taxon>
    </lineage>
</organism>
<protein>
    <submittedName>
        <fullName evidence="3">Uncharacterized protein</fullName>
    </submittedName>
</protein>
<name>A0AA88A5U9_FICCA</name>
<accession>A0AA88A5U9</accession>
<reference evidence="3" key="1">
    <citation type="submission" date="2023-07" db="EMBL/GenBank/DDBJ databases">
        <title>draft genome sequence of fig (Ficus carica).</title>
        <authorList>
            <person name="Takahashi T."/>
            <person name="Nishimura K."/>
        </authorList>
    </citation>
    <scope>NUCLEOTIDE SEQUENCE</scope>
</reference>
<keyword evidence="4" id="KW-1185">Reference proteome</keyword>
<evidence type="ECO:0000313" key="3">
    <source>
        <dbReference type="EMBL" id="GMN46354.1"/>
    </source>
</evidence>
<dbReference type="Proteomes" id="UP001187192">
    <property type="component" value="Unassembled WGS sequence"/>
</dbReference>